<dbReference type="EMBL" id="CAICTM010001068">
    <property type="protein sequence ID" value="CAB9520055.1"/>
    <property type="molecule type" value="Genomic_DNA"/>
</dbReference>
<evidence type="ECO:0000313" key="1">
    <source>
        <dbReference type="EMBL" id="CAB9520055.1"/>
    </source>
</evidence>
<organism evidence="1 2">
    <name type="scientific">Seminavis robusta</name>
    <dbReference type="NCBI Taxonomy" id="568900"/>
    <lineage>
        <taxon>Eukaryota</taxon>
        <taxon>Sar</taxon>
        <taxon>Stramenopiles</taxon>
        <taxon>Ochrophyta</taxon>
        <taxon>Bacillariophyta</taxon>
        <taxon>Bacillariophyceae</taxon>
        <taxon>Bacillariophycidae</taxon>
        <taxon>Naviculales</taxon>
        <taxon>Naviculaceae</taxon>
        <taxon>Seminavis</taxon>
    </lineage>
</organism>
<proteinExistence type="predicted"/>
<keyword evidence="2" id="KW-1185">Reference proteome</keyword>
<comment type="caution">
    <text evidence="1">The sequence shown here is derived from an EMBL/GenBank/DDBJ whole genome shotgun (WGS) entry which is preliminary data.</text>
</comment>
<accession>A0A9N8EKC8</accession>
<protein>
    <submittedName>
        <fullName evidence="1">Uncharacterized protein</fullName>
    </submittedName>
</protein>
<evidence type="ECO:0000313" key="2">
    <source>
        <dbReference type="Proteomes" id="UP001153069"/>
    </source>
</evidence>
<gene>
    <name evidence="1" type="ORF">SEMRO_1070_G237760.1</name>
</gene>
<name>A0A9N8EKC8_9STRA</name>
<sequence length="175" mass="20113">MATNLFGLAAPGATWQTYSAIHPVANLDQMGSPDKFPVVLWRTSSEGEWEMKATEVLFQRLDGTSKFRFMVKGYRREGDSMNRFEEHIPVSLTKRVRWNDPKITTLRGRTSKSRLVEVDFHYDIEDRQPNDIIRVEVIIPKTADSDNGKVLYKALNWARSVVAAQLDFEEYMAVV</sequence>
<dbReference type="Proteomes" id="UP001153069">
    <property type="component" value="Unassembled WGS sequence"/>
</dbReference>
<reference evidence="1" key="1">
    <citation type="submission" date="2020-06" db="EMBL/GenBank/DDBJ databases">
        <authorList>
            <consortium name="Plant Systems Biology data submission"/>
        </authorList>
    </citation>
    <scope>NUCLEOTIDE SEQUENCE</scope>
    <source>
        <strain evidence="1">D6</strain>
    </source>
</reference>
<dbReference type="AlphaFoldDB" id="A0A9N8EKC8"/>